<accession>A0A2G9T7T6</accession>
<feature type="non-terminal residue" evidence="1">
    <location>
        <position position="72"/>
    </location>
</feature>
<proteinExistence type="predicted"/>
<gene>
    <name evidence="1" type="ORF">TELCIR_25037</name>
</gene>
<sequence length="72" mass="8078">MNCGPADAHGVRNLRDDSASICNECHKDVWQLLGPEINTVLELDIISVAEQYQRRGIAKKMLEKCQSPQVLK</sequence>
<keyword evidence="2" id="KW-1185">Reference proteome</keyword>
<dbReference type="SUPFAM" id="SSF55729">
    <property type="entry name" value="Acyl-CoA N-acyltransferases (Nat)"/>
    <property type="match status" value="1"/>
</dbReference>
<evidence type="ECO:0000313" key="2">
    <source>
        <dbReference type="Proteomes" id="UP000230423"/>
    </source>
</evidence>
<dbReference type="Proteomes" id="UP000230423">
    <property type="component" value="Unassembled WGS sequence"/>
</dbReference>
<dbReference type="AlphaFoldDB" id="A0A2G9T7T6"/>
<dbReference type="OrthoDB" id="41532at2759"/>
<dbReference type="EMBL" id="KZ409500">
    <property type="protein sequence ID" value="PIO53622.1"/>
    <property type="molecule type" value="Genomic_DNA"/>
</dbReference>
<reference evidence="1 2" key="1">
    <citation type="submission" date="2015-09" db="EMBL/GenBank/DDBJ databases">
        <title>Draft genome of the parasitic nematode Teladorsagia circumcincta isolate WARC Sus (inbred).</title>
        <authorList>
            <person name="Mitreva M."/>
        </authorList>
    </citation>
    <scope>NUCLEOTIDE SEQUENCE [LARGE SCALE GENOMIC DNA]</scope>
    <source>
        <strain evidence="1 2">S</strain>
    </source>
</reference>
<dbReference type="InterPro" id="IPR016181">
    <property type="entry name" value="Acyl_CoA_acyltransferase"/>
</dbReference>
<name>A0A2G9T7T6_TELCI</name>
<dbReference type="CDD" id="cd04301">
    <property type="entry name" value="NAT_SF"/>
    <property type="match status" value="1"/>
</dbReference>
<protein>
    <submittedName>
        <fullName evidence="1">Uncharacterized protein</fullName>
    </submittedName>
</protein>
<dbReference type="Gene3D" id="3.40.630.30">
    <property type="match status" value="1"/>
</dbReference>
<organism evidence="1 2">
    <name type="scientific">Teladorsagia circumcincta</name>
    <name type="common">Brown stomach worm</name>
    <name type="synonym">Ostertagia circumcincta</name>
    <dbReference type="NCBI Taxonomy" id="45464"/>
    <lineage>
        <taxon>Eukaryota</taxon>
        <taxon>Metazoa</taxon>
        <taxon>Ecdysozoa</taxon>
        <taxon>Nematoda</taxon>
        <taxon>Chromadorea</taxon>
        <taxon>Rhabditida</taxon>
        <taxon>Rhabditina</taxon>
        <taxon>Rhabditomorpha</taxon>
        <taxon>Strongyloidea</taxon>
        <taxon>Trichostrongylidae</taxon>
        <taxon>Teladorsagia</taxon>
    </lineage>
</organism>
<evidence type="ECO:0000313" key="1">
    <source>
        <dbReference type="EMBL" id="PIO53622.1"/>
    </source>
</evidence>